<organism evidence="1 2">
    <name type="scientific">Trueperella pyogenes</name>
    <dbReference type="NCBI Taxonomy" id="1661"/>
    <lineage>
        <taxon>Bacteria</taxon>
        <taxon>Bacillati</taxon>
        <taxon>Actinomycetota</taxon>
        <taxon>Actinomycetes</taxon>
        <taxon>Actinomycetales</taxon>
        <taxon>Actinomycetaceae</taxon>
        <taxon>Trueperella</taxon>
    </lineage>
</organism>
<name>A0A3S9QPS1_9ACTO</name>
<sequence>MRHAIDIVALSHTRDRAGFDIVAENVVATVRAEVEHRHASSAWVNRAAYTKATAIFRIRTHPAITVDESMVIAAADGRWVIDTVEQVGRYTVIEAHQHSPEGEQRD</sequence>
<dbReference type="AlphaFoldDB" id="A0A3S9QPS1"/>
<evidence type="ECO:0000313" key="1">
    <source>
        <dbReference type="EMBL" id="AZR07886.1"/>
    </source>
</evidence>
<dbReference type="Gene3D" id="2.40.10.270">
    <property type="entry name" value="Bacteriophage SPP1 head-tail adaptor protein"/>
    <property type="match status" value="1"/>
</dbReference>
<protein>
    <submittedName>
        <fullName evidence="1">Head-tail adaptor protein</fullName>
    </submittedName>
</protein>
<dbReference type="Proteomes" id="UP000275951">
    <property type="component" value="Chromosome"/>
</dbReference>
<gene>
    <name evidence="1" type="ORF">EBQ10_08070</name>
</gene>
<dbReference type="InterPro" id="IPR008767">
    <property type="entry name" value="Phage_SPP1_head-tail_adaptor"/>
</dbReference>
<dbReference type="InterPro" id="IPR038666">
    <property type="entry name" value="SSP1_head-tail_sf"/>
</dbReference>
<proteinExistence type="predicted"/>
<reference evidence="1 2" key="1">
    <citation type="submission" date="2018-11" db="EMBL/GenBank/DDBJ databases">
        <title>Multidrug-resistant genes are associated with an 42-kb island TGI1 carrying a complex class 1 integron in a Trueperella pyogenes.</title>
        <authorList>
            <person name="Dong W."/>
        </authorList>
    </citation>
    <scope>NUCLEOTIDE SEQUENCE [LARGE SCALE GENOMIC DNA]</scope>
    <source>
        <strain evidence="1 2">TP4</strain>
    </source>
</reference>
<evidence type="ECO:0000313" key="2">
    <source>
        <dbReference type="Proteomes" id="UP000275951"/>
    </source>
</evidence>
<dbReference type="OrthoDB" id="3267129at2"/>
<dbReference type="EMBL" id="CP033905">
    <property type="protein sequence ID" value="AZR07886.1"/>
    <property type="molecule type" value="Genomic_DNA"/>
</dbReference>
<dbReference type="Pfam" id="PF05521">
    <property type="entry name" value="Phage_HCP"/>
    <property type="match status" value="1"/>
</dbReference>
<accession>A0A3S9QPS1</accession>